<evidence type="ECO:0000313" key="4">
    <source>
        <dbReference type="Proteomes" id="UP000322000"/>
    </source>
</evidence>
<protein>
    <submittedName>
        <fullName evidence="5">Uncharacterized protein LOC113502058</fullName>
    </submittedName>
</protein>
<dbReference type="RefSeq" id="XP_026739239.1">
    <property type="nucleotide sequence ID" value="XM_026883438.1"/>
</dbReference>
<name>A0A7E5WEW7_TRINI</name>
<feature type="transmembrane region" description="Helical" evidence="2">
    <location>
        <begin position="555"/>
        <end position="576"/>
    </location>
</feature>
<dbReference type="InterPro" id="IPR052808">
    <property type="entry name" value="GPCR_Mth-like"/>
</dbReference>
<feature type="signal peptide" evidence="3">
    <location>
        <begin position="1"/>
        <end position="17"/>
    </location>
</feature>
<dbReference type="OrthoDB" id="6134459at2759"/>
<evidence type="ECO:0000313" key="5">
    <source>
        <dbReference type="RefSeq" id="XP_026739239.1"/>
    </source>
</evidence>
<dbReference type="Proteomes" id="UP000322000">
    <property type="component" value="Chromosome 16"/>
</dbReference>
<evidence type="ECO:0000256" key="1">
    <source>
        <dbReference type="SAM" id="MobiDB-lite"/>
    </source>
</evidence>
<dbReference type="GeneID" id="113502058"/>
<keyword evidence="2" id="KW-0812">Transmembrane</keyword>
<dbReference type="InParanoid" id="A0A7E5WEW7"/>
<dbReference type="PANTHER" id="PTHR46953">
    <property type="entry name" value="G-PROTEIN COUPLED RECEPTOR MTH-LIKE 1-RELATED"/>
    <property type="match status" value="1"/>
</dbReference>
<feature type="region of interest" description="Disordered" evidence="1">
    <location>
        <begin position="99"/>
        <end position="131"/>
    </location>
</feature>
<feature type="transmembrane region" description="Helical" evidence="2">
    <location>
        <begin position="520"/>
        <end position="543"/>
    </location>
</feature>
<feature type="chain" id="PRO_5029000187" evidence="3">
    <location>
        <begin position="18"/>
        <end position="628"/>
    </location>
</feature>
<sequence>MLMPLTFISVLWPSTSSSSFMFGFPLNNDFFFRDRFPALSGFFIPPSIALPPTTTTLSTTTTSSHLTGSNYTSYLLHNLNFDDTYDYDEYELEENYVDYEDDEDIGPLQPDDQIDEDESEKQVDTSTENTTLERVSQNITPQSDQTEYLTASYWIYDYDQQNETHFPNYPNDLTYNDTYWDNLQTDGEYNQTDWEGNYTNWEDTTPQNLSDWEEENNQTAGTKSQLNYTQFRQDHEKVNGQRLSASQSGFDAFQIANSTKHRLSDVWQGAGFGVTQGAGTIMRQGQGSSVRQGAGTNVRQGTGFSVNQSAGTNVRQSQGFAVSQGAGEAVHQGVEFSVSQGPGSSVRQDQGFVVNQGAREAVSQEQANDTFVNKSQVKSKMGGITGRIQVKEKTKVSKCCPLKQGYDVKKKRCIDVSDLFNPLVWNGFYFETVNVSQEFRFRIGKVICHHQNEEFMQATNISRVLYVRWTGELTVESPSHRIPFRNYHPNKYCMDNFIDGNRTVFDAFICYVKPKNYTHSTLSCVCMLLTCFLILLRVILFAWLPELRTLHGMILMAYLISFLIGFMLLAIIQIMYEFDAILQEACTGICKYRSISTQKQIQPYIALLAVNHFIERLHNLAIYFQPIY</sequence>
<keyword evidence="4" id="KW-1185">Reference proteome</keyword>
<dbReference type="AlphaFoldDB" id="A0A7E5WEW7"/>
<evidence type="ECO:0000256" key="2">
    <source>
        <dbReference type="SAM" id="Phobius"/>
    </source>
</evidence>
<keyword evidence="2" id="KW-0472">Membrane</keyword>
<evidence type="ECO:0000256" key="3">
    <source>
        <dbReference type="SAM" id="SignalP"/>
    </source>
</evidence>
<accession>A0A7E5WEW7</accession>
<proteinExistence type="predicted"/>
<keyword evidence="2" id="KW-1133">Transmembrane helix</keyword>
<keyword evidence="3" id="KW-0732">Signal</keyword>
<dbReference type="KEGG" id="tnl:113502058"/>
<reference evidence="5" key="1">
    <citation type="submission" date="2025-08" db="UniProtKB">
        <authorList>
            <consortium name="RefSeq"/>
        </authorList>
    </citation>
    <scope>IDENTIFICATION</scope>
</reference>
<organism evidence="4 5">
    <name type="scientific">Trichoplusia ni</name>
    <name type="common">Cabbage looper</name>
    <dbReference type="NCBI Taxonomy" id="7111"/>
    <lineage>
        <taxon>Eukaryota</taxon>
        <taxon>Metazoa</taxon>
        <taxon>Ecdysozoa</taxon>
        <taxon>Arthropoda</taxon>
        <taxon>Hexapoda</taxon>
        <taxon>Insecta</taxon>
        <taxon>Pterygota</taxon>
        <taxon>Neoptera</taxon>
        <taxon>Endopterygota</taxon>
        <taxon>Lepidoptera</taxon>
        <taxon>Glossata</taxon>
        <taxon>Ditrysia</taxon>
        <taxon>Noctuoidea</taxon>
        <taxon>Noctuidae</taxon>
        <taxon>Plusiinae</taxon>
        <taxon>Trichoplusia</taxon>
    </lineage>
</organism>
<gene>
    <name evidence="5" type="primary">LOC113502058</name>
</gene>
<dbReference type="PANTHER" id="PTHR46953:SF1">
    <property type="entry name" value="G-PROTEIN COUPLED RECEPTOR MTH-LIKE 1-RELATED"/>
    <property type="match status" value="1"/>
</dbReference>